<dbReference type="InterPro" id="IPR038135">
    <property type="entry name" value="Methylthiotransferase_N_sf"/>
</dbReference>
<evidence type="ECO:0000259" key="8">
    <source>
        <dbReference type="PROSITE" id="PS50926"/>
    </source>
</evidence>
<dbReference type="Gene3D" id="3.40.50.12160">
    <property type="entry name" value="Methylthiotransferase, N-terminal domain"/>
    <property type="match status" value="1"/>
</dbReference>
<dbReference type="EMBL" id="GDKF01007255">
    <property type="protein sequence ID" value="JAT71367.1"/>
    <property type="molecule type" value="Transcribed_RNA"/>
</dbReference>
<dbReference type="CDD" id="cd01335">
    <property type="entry name" value="Radical_SAM"/>
    <property type="match status" value="1"/>
</dbReference>
<evidence type="ECO:0000256" key="1">
    <source>
        <dbReference type="ARBA" id="ARBA00001966"/>
    </source>
</evidence>
<dbReference type="GO" id="GO:0046872">
    <property type="term" value="F:metal ion binding"/>
    <property type="evidence" value="ECO:0007669"/>
    <property type="project" value="UniProtKB-KW"/>
</dbReference>
<comment type="cofactor">
    <cofactor evidence="1">
        <name>[4Fe-4S] cluster</name>
        <dbReference type="ChEBI" id="CHEBI:49883"/>
    </cofactor>
</comment>
<keyword evidence="2" id="KW-0004">4Fe-4S</keyword>
<dbReference type="PROSITE" id="PS01278">
    <property type="entry name" value="MTTASE_RADICAL"/>
    <property type="match status" value="1"/>
</dbReference>
<dbReference type="InterPro" id="IPR020612">
    <property type="entry name" value="Methylthiotransferase_CS"/>
</dbReference>
<dbReference type="SFLD" id="SFLDG01061">
    <property type="entry name" value="methylthiotransferase"/>
    <property type="match status" value="1"/>
</dbReference>
<keyword evidence="7" id="KW-0411">Iron-sulfur</keyword>
<name>A0A1D1ZWV4_AUXPR</name>
<dbReference type="InterPro" id="IPR006638">
    <property type="entry name" value="Elp3/MiaA/NifB-like_rSAM"/>
</dbReference>
<evidence type="ECO:0000256" key="3">
    <source>
        <dbReference type="ARBA" id="ARBA00022490"/>
    </source>
</evidence>
<dbReference type="FunFam" id="3.40.50.12160:FF:000003">
    <property type="entry name" value="CDK5 regulatory subunit-associated protein 1"/>
    <property type="match status" value="1"/>
</dbReference>
<accession>A0A1D1ZWV4</accession>
<dbReference type="SFLD" id="SFLDS00029">
    <property type="entry name" value="Radical_SAM"/>
    <property type="match status" value="1"/>
</dbReference>
<dbReference type="Gene3D" id="3.80.30.20">
    <property type="entry name" value="tm_1862 like domain"/>
    <property type="match status" value="1"/>
</dbReference>
<evidence type="ECO:0000256" key="7">
    <source>
        <dbReference type="ARBA" id="ARBA00023014"/>
    </source>
</evidence>
<dbReference type="GO" id="GO:0005829">
    <property type="term" value="C:cytosol"/>
    <property type="evidence" value="ECO:0007669"/>
    <property type="project" value="TreeGrafter"/>
</dbReference>
<keyword evidence="3" id="KW-0963">Cytoplasm</keyword>
<feature type="domain" description="Radical SAM core" evidence="10">
    <location>
        <begin position="201"/>
        <end position="430"/>
    </location>
</feature>
<dbReference type="PROSITE" id="PS51918">
    <property type="entry name" value="RADICAL_SAM"/>
    <property type="match status" value="1"/>
</dbReference>
<dbReference type="Pfam" id="PF18693">
    <property type="entry name" value="TRAM_2"/>
    <property type="match status" value="1"/>
</dbReference>
<evidence type="ECO:0008006" key="12">
    <source>
        <dbReference type="Google" id="ProtNLM"/>
    </source>
</evidence>
<evidence type="ECO:0000256" key="4">
    <source>
        <dbReference type="ARBA" id="ARBA00022691"/>
    </source>
</evidence>
<dbReference type="PROSITE" id="PS51449">
    <property type="entry name" value="MTTASE_N"/>
    <property type="match status" value="1"/>
</dbReference>
<dbReference type="InterPro" id="IPR002792">
    <property type="entry name" value="TRAM_dom"/>
</dbReference>
<dbReference type="GO" id="GO:0051539">
    <property type="term" value="F:4 iron, 4 sulfur cluster binding"/>
    <property type="evidence" value="ECO:0007669"/>
    <property type="project" value="UniProtKB-KW"/>
</dbReference>
<evidence type="ECO:0000259" key="10">
    <source>
        <dbReference type="PROSITE" id="PS51918"/>
    </source>
</evidence>
<dbReference type="InterPro" id="IPR005839">
    <property type="entry name" value="Methylthiotransferase"/>
</dbReference>
<sequence length="505" mass="54773">MATHYKGGLWLSPSPSGTHLRNGDCFRAGPRPPRFAALHQRTRAATSPPLETSKPRVSLVSLGCPKNTVDSEVMLGNLERSGFSVVDDHESADAIVINTCAFVEDAKAESLDAIMEATQLKAEGGAVQRVVVTGCLAQRYADDLAAQLPEVDLVVGFERYADLAQNLHDVLGEAAGATQTAVQVGSPTFSPFPEETQRHRLTPRHTAYLRVAEGCNHACTFCAIPGFRGRFRSKPPGLILEEARALVAGGALELNLIAEDTNQYGQDRRGGTGLAGLLANLAEIPGLRWIRILYAYPSYFTEDLIQEIATNPKVCKYIDIPLQHINNLVLLSMNRPPADHTLRLLGTLRDCIPDLALRTTFISGFPGESKGAHEELAEFSDSFGFQRGGAFAYSEEDGTPAAGFPEQIPQEVREERRDELMSIQQRNSIAFAESLVGKEIDVLVDGIGEGGELLGRTQWDAPEVDGQVYLLTPLDPGVAPAEVGQMRRCRVVSSCIMDIEAEPIA</sequence>
<dbReference type="PANTHER" id="PTHR43837:SF1">
    <property type="entry name" value="RIBOSOMAL PROTEIN US12 METHYLTHIOTRANSFERASE RIMO"/>
    <property type="match status" value="1"/>
</dbReference>
<evidence type="ECO:0000256" key="5">
    <source>
        <dbReference type="ARBA" id="ARBA00022723"/>
    </source>
</evidence>
<dbReference type="InterPro" id="IPR023404">
    <property type="entry name" value="rSAM_horseshoe"/>
</dbReference>
<dbReference type="PANTHER" id="PTHR43837">
    <property type="entry name" value="RIBOSOMAL PROTEIN S12 METHYLTHIOTRANSFERASE RIMO"/>
    <property type="match status" value="1"/>
</dbReference>
<keyword evidence="5" id="KW-0479">Metal-binding</keyword>
<dbReference type="Gene3D" id="2.40.50.140">
    <property type="entry name" value="Nucleic acid-binding proteins"/>
    <property type="match status" value="1"/>
</dbReference>
<dbReference type="InterPro" id="IPR012340">
    <property type="entry name" value="NA-bd_OB-fold"/>
</dbReference>
<keyword evidence="4" id="KW-0949">S-adenosyl-L-methionine</keyword>
<dbReference type="InterPro" id="IPR005840">
    <property type="entry name" value="Ribosomal_uS12_MeSTrfase_RimO"/>
</dbReference>
<reference evidence="11" key="1">
    <citation type="submission" date="2015-08" db="EMBL/GenBank/DDBJ databases">
        <authorList>
            <person name="Babu N.S."/>
            <person name="Beckwith C.J."/>
            <person name="Beseler K.G."/>
            <person name="Brison A."/>
            <person name="Carone J.V."/>
            <person name="Caskin T.P."/>
            <person name="Diamond M."/>
            <person name="Durham M.E."/>
            <person name="Foxe J.M."/>
            <person name="Go M."/>
            <person name="Henderson B.A."/>
            <person name="Jones I.B."/>
            <person name="McGettigan J.A."/>
            <person name="Micheletti S.J."/>
            <person name="Nasrallah M.E."/>
            <person name="Ortiz D."/>
            <person name="Piller C.R."/>
            <person name="Privatt S.R."/>
            <person name="Schneider S.L."/>
            <person name="Sharp S."/>
            <person name="Smith T.C."/>
            <person name="Stanton J.D."/>
            <person name="Ullery H.E."/>
            <person name="Wilson R.J."/>
            <person name="Serrano M.G."/>
            <person name="Buck G."/>
            <person name="Lee V."/>
            <person name="Wang Y."/>
            <person name="Carvalho R."/>
            <person name="Voegtly L."/>
            <person name="Shi R."/>
            <person name="Duckworth R."/>
            <person name="Johnson A."/>
            <person name="Loviza R."/>
            <person name="Walstead R."/>
            <person name="Shah Z."/>
            <person name="Kiflezghi M."/>
            <person name="Wade K."/>
            <person name="Ball S.L."/>
            <person name="Bradley K.W."/>
            <person name="Asai D.J."/>
            <person name="Bowman C.A."/>
            <person name="Russell D.A."/>
            <person name="Pope W.H."/>
            <person name="Jacobs-Sera D."/>
            <person name="Hendrix R.W."/>
            <person name="Hatfull G.F."/>
        </authorList>
    </citation>
    <scope>NUCLEOTIDE SEQUENCE</scope>
</reference>
<evidence type="ECO:0000313" key="11">
    <source>
        <dbReference type="EMBL" id="JAT71367.1"/>
    </source>
</evidence>
<evidence type="ECO:0000256" key="6">
    <source>
        <dbReference type="ARBA" id="ARBA00023004"/>
    </source>
</evidence>
<dbReference type="PROSITE" id="PS50926">
    <property type="entry name" value="TRAM"/>
    <property type="match status" value="1"/>
</dbReference>
<dbReference type="InterPro" id="IPR058240">
    <property type="entry name" value="rSAM_sf"/>
</dbReference>
<dbReference type="Pfam" id="PF00919">
    <property type="entry name" value="UPF0004"/>
    <property type="match status" value="1"/>
</dbReference>
<dbReference type="NCBIfam" id="TIGR00089">
    <property type="entry name" value="MiaB/RimO family radical SAM methylthiotransferase"/>
    <property type="match status" value="1"/>
</dbReference>
<dbReference type="NCBIfam" id="TIGR01125">
    <property type="entry name" value="30S ribosomal protein S12 methylthiotransferase RimO"/>
    <property type="match status" value="1"/>
</dbReference>
<gene>
    <name evidence="11" type="ORF">g.39124</name>
</gene>
<evidence type="ECO:0000256" key="2">
    <source>
        <dbReference type="ARBA" id="ARBA00022485"/>
    </source>
</evidence>
<feature type="domain" description="MTTase N-terminal" evidence="9">
    <location>
        <begin position="55"/>
        <end position="172"/>
    </location>
</feature>
<keyword evidence="6" id="KW-0408">Iron</keyword>
<dbReference type="FunFam" id="3.80.30.20:FF:000001">
    <property type="entry name" value="tRNA-2-methylthio-N(6)-dimethylallyladenosine synthase 2"/>
    <property type="match status" value="1"/>
</dbReference>
<dbReference type="SFLD" id="SFLDF00274">
    <property type="entry name" value="ribosomal_protein_S12_methylth"/>
    <property type="match status" value="1"/>
</dbReference>
<dbReference type="SMART" id="SM00729">
    <property type="entry name" value="Elp3"/>
    <property type="match status" value="1"/>
</dbReference>
<protein>
    <recommendedName>
        <fullName evidence="12">Ribosomal protein S12 methylthiotransferase RimO</fullName>
    </recommendedName>
</protein>
<dbReference type="Pfam" id="PF04055">
    <property type="entry name" value="Radical_SAM"/>
    <property type="match status" value="1"/>
</dbReference>
<dbReference type="SUPFAM" id="SSF102114">
    <property type="entry name" value="Radical SAM enzymes"/>
    <property type="match status" value="1"/>
</dbReference>
<dbReference type="GO" id="GO:0035599">
    <property type="term" value="F:aspartic acid methylthiotransferase activity"/>
    <property type="evidence" value="ECO:0007669"/>
    <property type="project" value="TreeGrafter"/>
</dbReference>
<dbReference type="GO" id="GO:0006400">
    <property type="term" value="P:tRNA modification"/>
    <property type="evidence" value="ECO:0007669"/>
    <property type="project" value="InterPro"/>
</dbReference>
<feature type="domain" description="TRAM" evidence="8">
    <location>
        <begin position="433"/>
        <end position="505"/>
    </location>
</feature>
<dbReference type="InterPro" id="IPR007197">
    <property type="entry name" value="rSAM"/>
</dbReference>
<evidence type="ECO:0000259" key="9">
    <source>
        <dbReference type="PROSITE" id="PS51449"/>
    </source>
</evidence>
<dbReference type="SFLD" id="SFLDG01082">
    <property type="entry name" value="B12-binding_domain_containing"/>
    <property type="match status" value="1"/>
</dbReference>
<organism evidence="11">
    <name type="scientific">Auxenochlorella protothecoides</name>
    <name type="common">Green microalga</name>
    <name type="synonym">Chlorella protothecoides</name>
    <dbReference type="NCBI Taxonomy" id="3075"/>
    <lineage>
        <taxon>Eukaryota</taxon>
        <taxon>Viridiplantae</taxon>
        <taxon>Chlorophyta</taxon>
        <taxon>core chlorophytes</taxon>
        <taxon>Trebouxiophyceae</taxon>
        <taxon>Chlorellales</taxon>
        <taxon>Chlorellaceae</taxon>
        <taxon>Auxenochlorella</taxon>
    </lineage>
</organism>
<proteinExistence type="inferred from homology"/>
<dbReference type="HAMAP" id="MF_01865">
    <property type="entry name" value="MTTase_RimO"/>
    <property type="match status" value="1"/>
</dbReference>
<dbReference type="InterPro" id="IPR013848">
    <property type="entry name" value="Methylthiotransferase_N"/>
</dbReference>
<dbReference type="AlphaFoldDB" id="A0A1D1ZWV4"/>